<sequence>MKEEKMKQAVALTYRPHEQSAPTVIAKGKGKVAENLIATAKEHSIPIQKDPSLVELLSELEINEAIPEQLYQVVAELFAFVYQMDRQLDAHD</sequence>
<dbReference type="Proteomes" id="UP001339962">
    <property type="component" value="Unassembled WGS sequence"/>
</dbReference>
<dbReference type="InterPro" id="IPR029025">
    <property type="entry name" value="T3SS_substrate_exporter_C"/>
</dbReference>
<accession>A0ABD5IR64</accession>
<protein>
    <submittedName>
        <fullName evidence="2">EscU/YscU/HrcU family type III secretion system export apparatus switch protein</fullName>
    </submittedName>
</protein>
<reference evidence="2 4" key="2">
    <citation type="submission" date="2023-03" db="EMBL/GenBank/DDBJ databases">
        <title>Bacillus Genome Sequencing.</title>
        <authorList>
            <person name="Dunlap C."/>
        </authorList>
    </citation>
    <scope>NUCLEOTIDE SEQUENCE [LARGE SCALE GENOMIC DNA]</scope>
    <source>
        <strain evidence="2 4">NRS-38</strain>
    </source>
</reference>
<evidence type="ECO:0000313" key="4">
    <source>
        <dbReference type="Proteomes" id="UP001339962"/>
    </source>
</evidence>
<dbReference type="InterPro" id="IPR006135">
    <property type="entry name" value="T3SS_substrate_exporter"/>
</dbReference>
<evidence type="ECO:0000313" key="2">
    <source>
        <dbReference type="EMBL" id="MED5050462.1"/>
    </source>
</evidence>
<dbReference type="PANTHER" id="PTHR30531">
    <property type="entry name" value="FLAGELLAR BIOSYNTHETIC PROTEIN FLHB"/>
    <property type="match status" value="1"/>
</dbReference>
<dbReference type="RefSeq" id="WP_044746158.1">
    <property type="nucleotide sequence ID" value="NZ_JACIDF010000001.1"/>
</dbReference>
<evidence type="ECO:0000313" key="1">
    <source>
        <dbReference type="EMBL" id="MDE8563101.1"/>
    </source>
</evidence>
<gene>
    <name evidence="2" type="ORF">P9850_01080</name>
    <name evidence="1" type="ORF">PNH38_04280</name>
</gene>
<keyword evidence="3" id="KW-1185">Reference proteome</keyword>
<dbReference type="AlphaFoldDB" id="A0ABD5IR64"/>
<dbReference type="SUPFAM" id="SSF160544">
    <property type="entry name" value="EscU C-terminal domain-like"/>
    <property type="match status" value="1"/>
</dbReference>
<dbReference type="PANTHER" id="PTHR30531:SF12">
    <property type="entry name" value="FLAGELLAR BIOSYNTHETIC PROTEIN FLHB"/>
    <property type="match status" value="1"/>
</dbReference>
<dbReference type="Proteomes" id="UP001213979">
    <property type="component" value="Unassembled WGS sequence"/>
</dbReference>
<dbReference type="Pfam" id="PF01312">
    <property type="entry name" value="Bac_export_2"/>
    <property type="match status" value="1"/>
</dbReference>
<comment type="caution">
    <text evidence="2">The sequence shown here is derived from an EMBL/GenBank/DDBJ whole genome shotgun (WGS) entry which is preliminary data.</text>
</comment>
<name>A0ABD5IR64_9BACL</name>
<evidence type="ECO:0000313" key="3">
    <source>
        <dbReference type="Proteomes" id="UP001213979"/>
    </source>
</evidence>
<dbReference type="Gene3D" id="3.40.1690.10">
    <property type="entry name" value="secretion proteins EscU"/>
    <property type="match status" value="1"/>
</dbReference>
<dbReference type="EMBL" id="JAQOTG010000002">
    <property type="protein sequence ID" value="MDE8563101.1"/>
    <property type="molecule type" value="Genomic_DNA"/>
</dbReference>
<proteinExistence type="predicted"/>
<organism evidence="2 4">
    <name type="scientific">Anoxybacteroides rupiense</name>
    <dbReference type="NCBI Taxonomy" id="311460"/>
    <lineage>
        <taxon>Bacteria</taxon>
        <taxon>Bacillati</taxon>
        <taxon>Bacillota</taxon>
        <taxon>Bacilli</taxon>
        <taxon>Bacillales</taxon>
        <taxon>Anoxybacillaceae</taxon>
        <taxon>Anoxybacteroides</taxon>
    </lineage>
</organism>
<dbReference type="EMBL" id="JARTLI010000002">
    <property type="protein sequence ID" value="MED5050462.1"/>
    <property type="molecule type" value="Genomic_DNA"/>
</dbReference>
<reference evidence="1 3" key="1">
    <citation type="submission" date="2023-01" db="EMBL/GenBank/DDBJ databases">
        <title>Genome-based reclassification of Anoxybacillus geothermalis as a later heterotypic synonym of Anoxybacillus rupiensis.</title>
        <authorList>
            <person name="Inan Bektas K."/>
            <person name="Canakci S."/>
            <person name="Belduz A.A."/>
            <person name="Guler H.H."/>
        </authorList>
    </citation>
    <scope>NUCLEOTIDE SEQUENCE [LARGE SCALE GENOMIC DNA]</scope>
    <source>
        <strain evidence="1 3">DSM 17127</strain>
    </source>
</reference>